<organism evidence="3 4">
    <name type="scientific">Meloidogyne enterolobii</name>
    <name type="common">Root-knot nematode worm</name>
    <name type="synonym">Meloidogyne mayaguensis</name>
    <dbReference type="NCBI Taxonomy" id="390850"/>
    <lineage>
        <taxon>Eukaryota</taxon>
        <taxon>Metazoa</taxon>
        <taxon>Ecdysozoa</taxon>
        <taxon>Nematoda</taxon>
        <taxon>Chromadorea</taxon>
        <taxon>Rhabditida</taxon>
        <taxon>Tylenchina</taxon>
        <taxon>Tylenchomorpha</taxon>
        <taxon>Tylenchoidea</taxon>
        <taxon>Meloidogynidae</taxon>
        <taxon>Meloidogyninae</taxon>
        <taxon>Meloidogyne</taxon>
    </lineage>
</organism>
<keyword evidence="1" id="KW-1133">Transmembrane helix</keyword>
<evidence type="ECO:0000259" key="2">
    <source>
        <dbReference type="PROSITE" id="PS50181"/>
    </source>
</evidence>
<reference evidence="3 4" key="1">
    <citation type="submission" date="2020-08" db="EMBL/GenBank/DDBJ databases">
        <authorList>
            <person name="Koutsovoulos G."/>
            <person name="Danchin GJ E."/>
        </authorList>
    </citation>
    <scope>NUCLEOTIDE SEQUENCE [LARGE SCALE GENOMIC DNA]</scope>
</reference>
<accession>A0A6V7TS79</accession>
<dbReference type="EMBL" id="CAJEWN010000010">
    <property type="protein sequence ID" value="CAD2131272.1"/>
    <property type="molecule type" value="Genomic_DNA"/>
</dbReference>
<evidence type="ECO:0000256" key="1">
    <source>
        <dbReference type="SAM" id="Phobius"/>
    </source>
</evidence>
<dbReference type="OrthoDB" id="5906864at2759"/>
<protein>
    <recommendedName>
        <fullName evidence="2">F-box domain-containing protein</fullName>
    </recommendedName>
</protein>
<dbReference type="AlphaFoldDB" id="A0A6V7TS79"/>
<evidence type="ECO:0000313" key="3">
    <source>
        <dbReference type="EMBL" id="CAD2131272.1"/>
    </source>
</evidence>
<evidence type="ECO:0000313" key="4">
    <source>
        <dbReference type="Proteomes" id="UP000580250"/>
    </source>
</evidence>
<feature type="domain" description="F-box" evidence="2">
    <location>
        <begin position="1"/>
        <end position="51"/>
    </location>
</feature>
<gene>
    <name evidence="3" type="ORF">MENT_LOCUS3262</name>
</gene>
<name>A0A6V7TS79_MELEN</name>
<dbReference type="Proteomes" id="UP000580250">
    <property type="component" value="Unassembled WGS sequence"/>
</dbReference>
<proteinExistence type="predicted"/>
<dbReference type="InterPro" id="IPR001810">
    <property type="entry name" value="F-box_dom"/>
</dbReference>
<sequence>MLYSFPNETKLDIFKCLNYQQLLAFKLSNVYFRDFINKYEGNLAKEKFEKISIGNLIGGMKISRKFIKQVAYTFDFSLTEEPEEKFRNGLKEPISLYLNVSGPEDEDVPLILEKGFILEKGYLVEKSHIIQLPAMIESKQDIQIIYYYLKKLFKCSFKLCYFGNHIFNPKLIELLFGEAKQFYVENCNITTQSYNIEILLQFMLNNLASKYHLIRLHHMNYDVIMKYKDDLFKFYQVEETSLEKFMWNSDLGQIFIWNFIMILLSLSQHPTFRRWYLSFLLVSAVSKYLLLIKLTIFTIQMLKLRFVMKGSSILLKLQ</sequence>
<dbReference type="PROSITE" id="PS50181">
    <property type="entry name" value="FBOX"/>
    <property type="match status" value="1"/>
</dbReference>
<comment type="caution">
    <text evidence="3">The sequence shown here is derived from an EMBL/GenBank/DDBJ whole genome shotgun (WGS) entry which is preliminary data.</text>
</comment>
<feature type="transmembrane region" description="Helical" evidence="1">
    <location>
        <begin position="275"/>
        <end position="299"/>
    </location>
</feature>
<keyword evidence="1" id="KW-0472">Membrane</keyword>
<keyword evidence="1" id="KW-0812">Transmembrane</keyword>